<dbReference type="PANTHER" id="PTHR42648:SF28">
    <property type="entry name" value="TRANSPOSON-ENCODED PROTEIN WITH RIBONUCLEASE H-LIKE AND RETROVIRUS ZINC FINGER-LIKE DOMAINS"/>
    <property type="match status" value="1"/>
</dbReference>
<dbReference type="InterPro" id="IPR025724">
    <property type="entry name" value="GAG-pre-integrase_dom"/>
</dbReference>
<proteinExistence type="predicted"/>
<keyword evidence="3" id="KW-1185">Reference proteome</keyword>
<dbReference type="PROSITE" id="PS50994">
    <property type="entry name" value="INTEGRASE"/>
    <property type="match status" value="1"/>
</dbReference>
<name>A0ABD2YY91_9GENT</name>
<evidence type="ECO:0000313" key="3">
    <source>
        <dbReference type="Proteomes" id="UP001630127"/>
    </source>
</evidence>
<evidence type="ECO:0000313" key="2">
    <source>
        <dbReference type="EMBL" id="KAL3511541.1"/>
    </source>
</evidence>
<dbReference type="InterPro" id="IPR012337">
    <property type="entry name" value="RNaseH-like_sf"/>
</dbReference>
<accession>A0ABD2YY91</accession>
<dbReference type="Proteomes" id="UP001630127">
    <property type="component" value="Unassembled WGS sequence"/>
</dbReference>
<reference evidence="2 3" key="1">
    <citation type="submission" date="2024-11" db="EMBL/GenBank/DDBJ databases">
        <title>A near-complete genome assembly of Cinchona calisaya.</title>
        <authorList>
            <person name="Lian D.C."/>
            <person name="Zhao X.W."/>
            <person name="Wei L."/>
        </authorList>
    </citation>
    <scope>NUCLEOTIDE SEQUENCE [LARGE SCALE GENOMIC DNA]</scope>
    <source>
        <tissue evidence="2">Nenye</tissue>
    </source>
</reference>
<dbReference type="Pfam" id="PF13976">
    <property type="entry name" value="gag_pre-integrs"/>
    <property type="match status" value="1"/>
</dbReference>
<gene>
    <name evidence="2" type="ORF">ACH5RR_024258</name>
</gene>
<organism evidence="2 3">
    <name type="scientific">Cinchona calisaya</name>
    <dbReference type="NCBI Taxonomy" id="153742"/>
    <lineage>
        <taxon>Eukaryota</taxon>
        <taxon>Viridiplantae</taxon>
        <taxon>Streptophyta</taxon>
        <taxon>Embryophyta</taxon>
        <taxon>Tracheophyta</taxon>
        <taxon>Spermatophyta</taxon>
        <taxon>Magnoliopsida</taxon>
        <taxon>eudicotyledons</taxon>
        <taxon>Gunneridae</taxon>
        <taxon>Pentapetalae</taxon>
        <taxon>asterids</taxon>
        <taxon>lamiids</taxon>
        <taxon>Gentianales</taxon>
        <taxon>Rubiaceae</taxon>
        <taxon>Cinchonoideae</taxon>
        <taxon>Cinchoneae</taxon>
        <taxon>Cinchona</taxon>
    </lineage>
</organism>
<protein>
    <recommendedName>
        <fullName evidence="1">Integrase catalytic domain-containing protein</fullName>
    </recommendedName>
</protein>
<dbReference type="PANTHER" id="PTHR42648">
    <property type="entry name" value="TRANSPOSASE, PUTATIVE-RELATED"/>
    <property type="match status" value="1"/>
</dbReference>
<dbReference type="EMBL" id="JBJUIK010000011">
    <property type="protein sequence ID" value="KAL3511541.1"/>
    <property type="molecule type" value="Genomic_DNA"/>
</dbReference>
<dbReference type="InterPro" id="IPR036397">
    <property type="entry name" value="RNaseH_sf"/>
</dbReference>
<dbReference type="SUPFAM" id="SSF53098">
    <property type="entry name" value="Ribonuclease H-like"/>
    <property type="match status" value="1"/>
</dbReference>
<dbReference type="Gene3D" id="3.30.420.10">
    <property type="entry name" value="Ribonuclease H-like superfamily/Ribonuclease H"/>
    <property type="match status" value="1"/>
</dbReference>
<dbReference type="AlphaFoldDB" id="A0ABD2YY91"/>
<comment type="caution">
    <text evidence="2">The sequence shown here is derived from an EMBL/GenBank/DDBJ whole genome shotgun (WGS) entry which is preliminary data.</text>
</comment>
<sequence>MTSDSHIFSSQSTNSSLPAIHTANGSTMHVSHISHISTSNISIPDTFLILQLKLNLVSVGQLCDLGLHLFLTPFGCSVQDPQTGQILGIGRKVCRLFELINLRLPPHLFSTSCSAVSTSSLDLWHSRLGHVSIGRLKTLVSQGSLGFVKNEHFECVSCQLAKHHTLPFNKSDSVATAPFDLVHSDIWGPSPTPTIGGSKYFVIFVNDYSQYTWIYFMNYKSDLSKIYRDFATMIQTQLSSIIKVFRTDNAMEYKEKSFLDFLHQNGTVIHRSCPGTSQQNGRAERKHRHILDTTRALLISSSCL</sequence>
<feature type="domain" description="Integrase catalytic" evidence="1">
    <location>
        <begin position="174"/>
        <end position="304"/>
    </location>
</feature>
<evidence type="ECO:0000259" key="1">
    <source>
        <dbReference type="PROSITE" id="PS50994"/>
    </source>
</evidence>
<dbReference type="InterPro" id="IPR039537">
    <property type="entry name" value="Retrotran_Ty1/copia-like"/>
</dbReference>
<dbReference type="Pfam" id="PF00665">
    <property type="entry name" value="rve"/>
    <property type="match status" value="1"/>
</dbReference>
<dbReference type="InterPro" id="IPR001584">
    <property type="entry name" value="Integrase_cat-core"/>
</dbReference>